<name>A0A7S1VLT5_9STRA</name>
<organism evidence="2">
    <name type="scientific">Grammatophora oceanica</name>
    <dbReference type="NCBI Taxonomy" id="210454"/>
    <lineage>
        <taxon>Eukaryota</taxon>
        <taxon>Sar</taxon>
        <taxon>Stramenopiles</taxon>
        <taxon>Ochrophyta</taxon>
        <taxon>Bacillariophyta</taxon>
        <taxon>Fragilariophyceae</taxon>
        <taxon>Fragilariophycidae</taxon>
        <taxon>Rhabdonematales</taxon>
        <taxon>Grammatophoraceae</taxon>
        <taxon>Grammatophora</taxon>
    </lineage>
</organism>
<evidence type="ECO:0000256" key="1">
    <source>
        <dbReference type="SAM" id="MobiDB-lite"/>
    </source>
</evidence>
<reference evidence="2" key="1">
    <citation type="submission" date="2021-01" db="EMBL/GenBank/DDBJ databases">
        <authorList>
            <person name="Corre E."/>
            <person name="Pelletier E."/>
            <person name="Niang G."/>
            <person name="Scheremetjew M."/>
            <person name="Finn R."/>
            <person name="Kale V."/>
            <person name="Holt S."/>
            <person name="Cochrane G."/>
            <person name="Meng A."/>
            <person name="Brown T."/>
            <person name="Cohen L."/>
        </authorList>
    </citation>
    <scope>NUCLEOTIDE SEQUENCE</scope>
    <source>
        <strain evidence="2">CCMP 410</strain>
    </source>
</reference>
<dbReference type="EMBL" id="HBGK01044606">
    <property type="protein sequence ID" value="CAD9304297.1"/>
    <property type="molecule type" value="Transcribed_RNA"/>
</dbReference>
<protein>
    <submittedName>
        <fullName evidence="2">Uncharacterized protein</fullName>
    </submittedName>
</protein>
<feature type="region of interest" description="Disordered" evidence="1">
    <location>
        <begin position="369"/>
        <end position="402"/>
    </location>
</feature>
<proteinExistence type="predicted"/>
<accession>A0A7S1VLT5</accession>
<dbReference type="AlphaFoldDB" id="A0A7S1VLT5"/>
<gene>
    <name evidence="2" type="ORF">GOCE00092_LOCUS23429</name>
</gene>
<evidence type="ECO:0000313" key="2">
    <source>
        <dbReference type="EMBL" id="CAD9304297.1"/>
    </source>
</evidence>
<sequence>MKFAASVLLAAASSFGVSAYMVVRWIADGKLPLLSAYSTMLSEEQQVRTRNIRTFFEDQSLPQLRNLHFRALTLFCMALTQHPPKISFIQSDDTVERMLLLIIDDLALGDDKRLFKYSLAIMGLYLDDSETEWLPPQLTKSSNVRGIIELLAVIVVAVKLCPGWERRIYKRKNGMVPWSNSELMHMKAADIPAYLDFHEKFIGRNNSLIPQLSSSAQGAGALQVDSVEDADVPSSTGDDGIPVVRWSDGYRATKRRKRHDWYLRLRQNEALWLEANGIGDYVIYARFSKFLSTHPHYRLLIEHMNQITGADPNRIHTEATRLDLSLATICKANPPTMQKCGARRMTDPEEMYRAMVDLEDIMLAGRKTAIDKDRPEVSSPLDAQNATKKREREAEASGIVEV</sequence>